<feature type="domain" description="Glycosyl transferase family 25" evidence="1">
    <location>
        <begin position="2"/>
        <end position="175"/>
    </location>
</feature>
<protein>
    <submittedName>
        <fullName evidence="2">Glycosyltransferase family 25 protein</fullName>
    </submittedName>
</protein>
<evidence type="ECO:0000313" key="3">
    <source>
        <dbReference type="Proteomes" id="UP000309618"/>
    </source>
</evidence>
<evidence type="ECO:0000313" key="2">
    <source>
        <dbReference type="EMBL" id="THJ37880.1"/>
    </source>
</evidence>
<dbReference type="GO" id="GO:0016740">
    <property type="term" value="F:transferase activity"/>
    <property type="evidence" value="ECO:0007669"/>
    <property type="project" value="UniProtKB-KW"/>
</dbReference>
<dbReference type="Pfam" id="PF01755">
    <property type="entry name" value="Glyco_transf_25"/>
    <property type="match status" value="1"/>
</dbReference>
<dbReference type="InterPro" id="IPR002654">
    <property type="entry name" value="Glyco_trans_25"/>
</dbReference>
<dbReference type="EMBL" id="SSUX01000037">
    <property type="protein sequence ID" value="THJ37880.1"/>
    <property type="molecule type" value="Genomic_DNA"/>
</dbReference>
<comment type="caution">
    <text evidence="2">The sequence shown here is derived from an EMBL/GenBank/DDBJ whole genome shotgun (WGS) entry which is preliminary data.</text>
</comment>
<dbReference type="AlphaFoldDB" id="A0A4S5BYA2"/>
<gene>
    <name evidence="2" type="ORF">E8Q35_22515</name>
</gene>
<reference evidence="2 3" key="1">
    <citation type="submission" date="2019-04" db="EMBL/GenBank/DDBJ databases">
        <title>Comparative genomics of Aeromonas veronii strains pathogenic to fish.</title>
        <authorList>
            <person name="Cascarano M.C."/>
            <person name="Smyrli M."/>
            <person name="Katharios P."/>
        </authorList>
    </citation>
    <scope>NUCLEOTIDE SEQUENCE [LARGE SCALE GENOMIC DNA]</scope>
    <source>
        <strain evidence="2 3">XU1</strain>
    </source>
</reference>
<sequence length="240" mass="28118">MKVFIVSLNNATQRRNRVKEVMNDLGIEFEFFDAINGFNGLPEFLLECPDDTHRKIFRSRPLTPGEKGCYASHYLLWEKCIELNEPIMILEDDFLPTKYFMSIFPVLSCLHDKYEYLRLEPQIGDATALEFFDGLQILFWHNNVRSTTGYSISPSGAMRLVNHSKKWLCSVDNFIGESYRTGLKATGILPYAIYSPDDMESCIQNKVILEKVPLHFKLTREIYRFYRFVRMQIWNLKAKV</sequence>
<dbReference type="CDD" id="cd06532">
    <property type="entry name" value="Glyco_transf_25"/>
    <property type="match status" value="1"/>
</dbReference>
<organism evidence="2 3">
    <name type="scientific">Aeromonas veronii</name>
    <dbReference type="NCBI Taxonomy" id="654"/>
    <lineage>
        <taxon>Bacteria</taxon>
        <taxon>Pseudomonadati</taxon>
        <taxon>Pseudomonadota</taxon>
        <taxon>Gammaproteobacteria</taxon>
        <taxon>Aeromonadales</taxon>
        <taxon>Aeromonadaceae</taxon>
        <taxon>Aeromonas</taxon>
    </lineage>
</organism>
<accession>A0A4S5BYA2</accession>
<name>A0A4S5BYA2_AERVE</name>
<keyword evidence="2" id="KW-0808">Transferase</keyword>
<dbReference type="RefSeq" id="WP_136502392.1">
    <property type="nucleotide sequence ID" value="NZ_AP027933.1"/>
</dbReference>
<evidence type="ECO:0000259" key="1">
    <source>
        <dbReference type="Pfam" id="PF01755"/>
    </source>
</evidence>
<proteinExistence type="predicted"/>
<dbReference type="Proteomes" id="UP000309618">
    <property type="component" value="Unassembled WGS sequence"/>
</dbReference>